<dbReference type="Gene3D" id="3.40.50.11320">
    <property type="match status" value="1"/>
</dbReference>
<dbReference type="GO" id="GO:0006508">
    <property type="term" value="P:proteolysis"/>
    <property type="evidence" value="ECO:0007669"/>
    <property type="project" value="UniProtKB-KW"/>
</dbReference>
<keyword evidence="11" id="KW-1185">Reference proteome</keyword>
<evidence type="ECO:0000256" key="8">
    <source>
        <dbReference type="ARBA" id="ARBA00023180"/>
    </source>
</evidence>
<protein>
    <recommendedName>
        <fullName evidence="12">Serine carboxypeptidase</fullName>
    </recommendedName>
</protein>
<dbReference type="InterPro" id="IPR029058">
    <property type="entry name" value="AB_hydrolase_fold"/>
</dbReference>
<keyword evidence="5 9" id="KW-0732">Signal</keyword>
<dbReference type="PROSITE" id="PS00560">
    <property type="entry name" value="CARBOXYPEPT_SER_HIS"/>
    <property type="match status" value="1"/>
</dbReference>
<evidence type="ECO:0000256" key="3">
    <source>
        <dbReference type="ARBA" id="ARBA00022645"/>
    </source>
</evidence>
<evidence type="ECO:0000256" key="5">
    <source>
        <dbReference type="ARBA" id="ARBA00022729"/>
    </source>
</evidence>
<dbReference type="Gene3D" id="6.10.250.940">
    <property type="match status" value="1"/>
</dbReference>
<dbReference type="GO" id="GO:0004180">
    <property type="term" value="F:carboxypeptidase activity"/>
    <property type="evidence" value="ECO:0007669"/>
    <property type="project" value="UniProtKB-KW"/>
</dbReference>
<dbReference type="InterPro" id="IPR001563">
    <property type="entry name" value="Peptidase_S10"/>
</dbReference>
<evidence type="ECO:0000256" key="1">
    <source>
        <dbReference type="ARBA" id="ARBA00004613"/>
    </source>
</evidence>
<evidence type="ECO:0000313" key="10">
    <source>
        <dbReference type="EMBL" id="KAL3506490.1"/>
    </source>
</evidence>
<keyword evidence="4" id="KW-0645">Protease</keyword>
<dbReference type="EMBL" id="JBJUIK010000013">
    <property type="protein sequence ID" value="KAL3506490.1"/>
    <property type="molecule type" value="Genomic_DNA"/>
</dbReference>
<dbReference type="Gene3D" id="3.40.50.1820">
    <property type="entry name" value="alpha/beta hydrolase"/>
    <property type="match status" value="1"/>
</dbReference>
<evidence type="ECO:0000313" key="11">
    <source>
        <dbReference type="Proteomes" id="UP001630127"/>
    </source>
</evidence>
<keyword evidence="7" id="KW-1015">Disulfide bond</keyword>
<evidence type="ECO:0000256" key="6">
    <source>
        <dbReference type="ARBA" id="ARBA00022801"/>
    </source>
</evidence>
<reference evidence="10 11" key="1">
    <citation type="submission" date="2024-11" db="EMBL/GenBank/DDBJ databases">
        <title>A near-complete genome assembly of Cinchona calisaya.</title>
        <authorList>
            <person name="Lian D.C."/>
            <person name="Zhao X.W."/>
            <person name="Wei L."/>
        </authorList>
    </citation>
    <scope>NUCLEOTIDE SEQUENCE [LARGE SCALE GENOMIC DNA]</scope>
    <source>
        <tissue evidence="10">Nenye</tissue>
    </source>
</reference>
<organism evidence="10 11">
    <name type="scientific">Cinchona calisaya</name>
    <dbReference type="NCBI Taxonomy" id="153742"/>
    <lineage>
        <taxon>Eukaryota</taxon>
        <taxon>Viridiplantae</taxon>
        <taxon>Streptophyta</taxon>
        <taxon>Embryophyta</taxon>
        <taxon>Tracheophyta</taxon>
        <taxon>Spermatophyta</taxon>
        <taxon>Magnoliopsida</taxon>
        <taxon>eudicotyledons</taxon>
        <taxon>Gunneridae</taxon>
        <taxon>Pentapetalae</taxon>
        <taxon>asterids</taxon>
        <taxon>lamiids</taxon>
        <taxon>Gentianales</taxon>
        <taxon>Rubiaceae</taxon>
        <taxon>Cinchonoideae</taxon>
        <taxon>Cinchoneae</taxon>
        <taxon>Cinchona</taxon>
    </lineage>
</organism>
<accession>A0ABD2YJX2</accession>
<feature type="signal peptide" evidence="9">
    <location>
        <begin position="1"/>
        <end position="21"/>
    </location>
</feature>
<dbReference type="GO" id="GO:0005576">
    <property type="term" value="C:extracellular region"/>
    <property type="evidence" value="ECO:0007669"/>
    <property type="project" value="UniProtKB-SubCell"/>
</dbReference>
<feature type="chain" id="PRO_5044758497" description="Serine carboxypeptidase" evidence="9">
    <location>
        <begin position="22"/>
        <end position="301"/>
    </location>
</feature>
<dbReference type="SUPFAM" id="SSF53474">
    <property type="entry name" value="alpha/beta-Hydrolases"/>
    <property type="match status" value="2"/>
</dbReference>
<dbReference type="InterPro" id="IPR033124">
    <property type="entry name" value="Ser_caboxypep_his_AS"/>
</dbReference>
<gene>
    <name evidence="10" type="ORF">ACH5RR_031872</name>
</gene>
<dbReference type="AlphaFoldDB" id="A0ABD2YJX2"/>
<dbReference type="PANTHER" id="PTHR11802:SF460">
    <property type="entry name" value="CARBOXYPEPTIDASE"/>
    <property type="match status" value="1"/>
</dbReference>
<evidence type="ECO:0000256" key="7">
    <source>
        <dbReference type="ARBA" id="ARBA00023157"/>
    </source>
</evidence>
<keyword evidence="3" id="KW-0121">Carboxypeptidase</keyword>
<comment type="similarity">
    <text evidence="2">Belongs to the peptidase S10 family.</text>
</comment>
<name>A0ABD2YJX2_9GENT</name>
<comment type="caution">
    <text evidence="10">The sequence shown here is derived from an EMBL/GenBank/DDBJ whole genome shotgun (WGS) entry which is preliminary data.</text>
</comment>
<dbReference type="Pfam" id="PF00450">
    <property type="entry name" value="Peptidase_S10"/>
    <property type="match status" value="2"/>
</dbReference>
<keyword evidence="6" id="KW-0378">Hydrolase</keyword>
<dbReference type="Proteomes" id="UP001630127">
    <property type="component" value="Unassembled WGS sequence"/>
</dbReference>
<keyword evidence="8" id="KW-0325">Glycoprotein</keyword>
<evidence type="ECO:0000256" key="9">
    <source>
        <dbReference type="SAM" id="SignalP"/>
    </source>
</evidence>
<evidence type="ECO:0000256" key="2">
    <source>
        <dbReference type="ARBA" id="ARBA00009431"/>
    </source>
</evidence>
<dbReference type="FunFam" id="3.40.50.11320:FF:000002">
    <property type="entry name" value="Carboxypeptidase"/>
    <property type="match status" value="1"/>
</dbReference>
<sequence length="301" mass="33459">MKSALIVFSLTLICLVSFVQCYCGGKKYDPLAKFLKVQNLQQSENYLINEDLEKQYSTVYIGPQEGLKEADKILALPGQPKGLNFYQYSGYVTVDPKVGRALFYYFAESENSSSKPLVLWLNGGPGCSSLGAGALAELGPFRVNRDGKTLWHNERAWNKILGYDPCWNDNVFSYLNNPEVQKSLHANVTGIPGPWDICNPNTVLPTIKRLMASGISIWIYSGDTDAIIPITTTMFDIKKLRVSVTTPWYPWYTQDEVGGYVVGYENLTFVTIRGAGHMVPSTQPARALALFSSFLDGKLPP</sequence>
<evidence type="ECO:0008006" key="12">
    <source>
        <dbReference type="Google" id="ProtNLM"/>
    </source>
</evidence>
<comment type="subcellular location">
    <subcellularLocation>
        <location evidence="1">Secreted</location>
    </subcellularLocation>
</comment>
<evidence type="ECO:0000256" key="4">
    <source>
        <dbReference type="ARBA" id="ARBA00022670"/>
    </source>
</evidence>
<proteinExistence type="inferred from homology"/>
<dbReference type="PANTHER" id="PTHR11802">
    <property type="entry name" value="SERINE PROTEASE FAMILY S10 SERINE CARBOXYPEPTIDASE"/>
    <property type="match status" value="1"/>
</dbReference>